<dbReference type="EMBL" id="DS995905">
    <property type="protein sequence ID" value="EEA20006.1"/>
    <property type="molecule type" value="Genomic_DNA"/>
</dbReference>
<keyword evidence="4" id="KW-1185">Reference proteome</keyword>
<reference evidence="4" key="1">
    <citation type="journal article" date="2015" name="Genome Announc.">
        <title>Genome sequence of the AIDS-associated pathogen Penicillium marneffei (ATCC18224) and its near taxonomic relative Talaromyces stipitatus (ATCC10500).</title>
        <authorList>
            <person name="Nierman W.C."/>
            <person name="Fedorova-Abrams N.D."/>
            <person name="Andrianopoulos A."/>
        </authorList>
    </citation>
    <scope>NUCLEOTIDE SEQUENCE [LARGE SCALE GENOMIC DNA]</scope>
    <source>
        <strain evidence="4">ATCC 18224 / CBS 334.59 / QM 7333</strain>
    </source>
</reference>
<evidence type="ECO:0000256" key="1">
    <source>
        <dbReference type="SAM" id="Phobius"/>
    </source>
</evidence>
<evidence type="ECO:0000259" key="2">
    <source>
        <dbReference type="PROSITE" id="PS51194"/>
    </source>
</evidence>
<dbReference type="SUPFAM" id="SSF52540">
    <property type="entry name" value="P-loop containing nucleoside triphosphate hydrolases"/>
    <property type="match status" value="1"/>
</dbReference>
<dbReference type="Pfam" id="PF00271">
    <property type="entry name" value="Helicase_C"/>
    <property type="match status" value="1"/>
</dbReference>
<evidence type="ECO:0000313" key="3">
    <source>
        <dbReference type="EMBL" id="EEA20006.1"/>
    </source>
</evidence>
<keyword evidence="1" id="KW-1133">Transmembrane helix</keyword>
<dbReference type="AlphaFoldDB" id="B6QU46"/>
<keyword evidence="1" id="KW-0812">Transmembrane</keyword>
<evidence type="ECO:0000313" key="4">
    <source>
        <dbReference type="Proteomes" id="UP000001294"/>
    </source>
</evidence>
<dbReference type="Gene3D" id="3.40.50.300">
    <property type="entry name" value="P-loop containing nucleotide triphosphate hydrolases"/>
    <property type="match status" value="1"/>
</dbReference>
<sequence>MVSSWGSLAWILDQAVTGGRASPENIPKMIIFIDDLEVLTYILLRKNADILDEKAVRITKVIRPYFTRGAEYDKDQTFAEFKDEKSKTRIIFAITSLGIGVNIIDVKYVIYWRFPISFNMLDTYQKAGRGGRGPGYKSTVILYLDY</sequence>
<organism evidence="3 4">
    <name type="scientific">Talaromyces marneffei (strain ATCC 18224 / CBS 334.59 / QM 7333)</name>
    <name type="common">Penicillium marneffei</name>
    <dbReference type="NCBI Taxonomy" id="441960"/>
    <lineage>
        <taxon>Eukaryota</taxon>
        <taxon>Fungi</taxon>
        <taxon>Dikarya</taxon>
        <taxon>Ascomycota</taxon>
        <taxon>Pezizomycotina</taxon>
        <taxon>Eurotiomycetes</taxon>
        <taxon>Eurotiomycetidae</taxon>
        <taxon>Eurotiales</taxon>
        <taxon>Trichocomaceae</taxon>
        <taxon>Talaromyces</taxon>
        <taxon>Talaromyces sect. Talaromyces</taxon>
    </lineage>
</organism>
<dbReference type="PhylomeDB" id="B6QU46"/>
<gene>
    <name evidence="3" type="ORF">PMAA_007730</name>
</gene>
<proteinExistence type="predicted"/>
<keyword evidence="1" id="KW-0472">Membrane</keyword>
<dbReference type="VEuPathDB" id="FungiDB:PMAA_007730"/>
<feature type="transmembrane region" description="Helical" evidence="1">
    <location>
        <begin position="90"/>
        <end position="111"/>
    </location>
</feature>
<feature type="domain" description="Helicase C-terminal" evidence="2">
    <location>
        <begin position="25"/>
        <end position="146"/>
    </location>
</feature>
<accession>B6QU46</accession>
<dbReference type="PROSITE" id="PS51194">
    <property type="entry name" value="HELICASE_CTER"/>
    <property type="match status" value="1"/>
</dbReference>
<dbReference type="InterPro" id="IPR001650">
    <property type="entry name" value="Helicase_C-like"/>
</dbReference>
<dbReference type="Proteomes" id="UP000001294">
    <property type="component" value="Unassembled WGS sequence"/>
</dbReference>
<dbReference type="HOGENOM" id="CLU_1778122_0_0_1"/>
<name>B6QU46_TALMQ</name>
<protein>
    <recommendedName>
        <fullName evidence="2">Helicase C-terminal domain-containing protein</fullName>
    </recommendedName>
</protein>
<dbReference type="InterPro" id="IPR027417">
    <property type="entry name" value="P-loop_NTPase"/>
</dbReference>